<dbReference type="EMBL" id="CP009220">
    <property type="protein sequence ID" value="ALC07112.1"/>
    <property type="molecule type" value="Genomic_DNA"/>
</dbReference>
<sequence length="359" mass="38246">MSKVVRGHRSKVLETFLTVQISDNENAPTSADLARQLGVSRASVSYALNGKPGVSPTLRKKIITSALEMGLIEKADVATTTGSIGMILADVGNPFYADIAKAATAAARKHSVELVLSHSEDDPTSIAKAARNMVRIGVKGIILTTLNIGEGELIREMRKEHTPLVLLSRRMPQLEDIPFDGIDDFRAGYELMRHVVDHGYTDIAIATGGFSSYATSQRIRGFLAAAYESGIEIPKTSIMSTKLNRLGGDIAAEYLLDRGRLPQVVVCGADAIATDLINRLSLAGVTVPKDIAIVGFDGIAGTESPFLDLTTIVQPTAEMAQGSIEKILKLAVGGKVDNPISIHKHKLHIGSSCGEHLSG</sequence>
<dbReference type="InterPro" id="IPR001761">
    <property type="entry name" value="Peripla_BP/Lac1_sug-bd_dom"/>
</dbReference>
<dbReference type="PROSITE" id="PS50932">
    <property type="entry name" value="HTH_LACI_2"/>
    <property type="match status" value="1"/>
</dbReference>
<reference evidence="5 6" key="1">
    <citation type="submission" date="2014-08" db="EMBL/GenBank/DDBJ databases">
        <title>Complete genome sequence of Corynebacterium deserti GIMN1.010 (=DSM 45689), isolated from desert sand in western China.</title>
        <authorList>
            <person name="Ruckert C."/>
            <person name="Albersmeier A."/>
            <person name="Kalinowski J."/>
        </authorList>
    </citation>
    <scope>NUCLEOTIDE SEQUENCE [LARGE SCALE GENOMIC DNA]</scope>
    <source>
        <strain evidence="5 6">GIMN1.010</strain>
    </source>
</reference>
<keyword evidence="6" id="KW-1185">Reference proteome</keyword>
<organism evidence="5 6">
    <name type="scientific">Corynebacterium deserti GIMN1.010</name>
    <dbReference type="NCBI Taxonomy" id="931089"/>
    <lineage>
        <taxon>Bacteria</taxon>
        <taxon>Bacillati</taxon>
        <taxon>Actinomycetota</taxon>
        <taxon>Actinomycetes</taxon>
        <taxon>Mycobacteriales</taxon>
        <taxon>Corynebacteriaceae</taxon>
        <taxon>Corynebacterium</taxon>
    </lineage>
</organism>
<dbReference type="SUPFAM" id="SSF47413">
    <property type="entry name" value="lambda repressor-like DNA-binding domains"/>
    <property type="match status" value="1"/>
</dbReference>
<protein>
    <recommendedName>
        <fullName evidence="4">HTH lacI-type domain-containing protein</fullName>
    </recommendedName>
</protein>
<dbReference type="Gene3D" id="1.10.260.40">
    <property type="entry name" value="lambda repressor-like DNA-binding domains"/>
    <property type="match status" value="1"/>
</dbReference>
<name>A0A0M4CZR4_9CORY</name>
<evidence type="ECO:0000256" key="2">
    <source>
        <dbReference type="ARBA" id="ARBA00023125"/>
    </source>
</evidence>
<dbReference type="CDD" id="cd06267">
    <property type="entry name" value="PBP1_LacI_sugar_binding-like"/>
    <property type="match status" value="1"/>
</dbReference>
<dbReference type="PANTHER" id="PTHR30146">
    <property type="entry name" value="LACI-RELATED TRANSCRIPTIONAL REPRESSOR"/>
    <property type="match status" value="1"/>
</dbReference>
<evidence type="ECO:0000313" key="5">
    <source>
        <dbReference type="EMBL" id="ALC07112.1"/>
    </source>
</evidence>
<dbReference type="RefSeq" id="WP_082353476.1">
    <property type="nucleotide sequence ID" value="NZ_CP009220.1"/>
</dbReference>
<dbReference type="SMART" id="SM00354">
    <property type="entry name" value="HTH_LACI"/>
    <property type="match status" value="1"/>
</dbReference>
<keyword evidence="1" id="KW-0805">Transcription regulation</keyword>
<dbReference type="Gene3D" id="3.40.50.2300">
    <property type="match status" value="2"/>
</dbReference>
<dbReference type="OrthoDB" id="59108at2"/>
<keyword evidence="2" id="KW-0238">DNA-binding</keyword>
<evidence type="ECO:0000313" key="6">
    <source>
        <dbReference type="Proteomes" id="UP000068067"/>
    </source>
</evidence>
<dbReference type="SUPFAM" id="SSF53822">
    <property type="entry name" value="Periplasmic binding protein-like I"/>
    <property type="match status" value="1"/>
</dbReference>
<dbReference type="InterPro" id="IPR010982">
    <property type="entry name" value="Lambda_DNA-bd_dom_sf"/>
</dbReference>
<accession>A0A0M4CZR4</accession>
<dbReference type="KEGG" id="cdx:CDES_13935"/>
<dbReference type="PANTHER" id="PTHR30146:SF109">
    <property type="entry name" value="HTH-TYPE TRANSCRIPTIONAL REGULATOR GALS"/>
    <property type="match status" value="1"/>
</dbReference>
<feature type="domain" description="HTH lacI-type" evidence="4">
    <location>
        <begin position="28"/>
        <end position="70"/>
    </location>
</feature>
<keyword evidence="3" id="KW-0804">Transcription</keyword>
<dbReference type="InterPro" id="IPR028082">
    <property type="entry name" value="Peripla_BP_I"/>
</dbReference>
<dbReference type="GO" id="GO:0000976">
    <property type="term" value="F:transcription cis-regulatory region binding"/>
    <property type="evidence" value="ECO:0007669"/>
    <property type="project" value="TreeGrafter"/>
</dbReference>
<evidence type="ECO:0000256" key="1">
    <source>
        <dbReference type="ARBA" id="ARBA00023015"/>
    </source>
</evidence>
<proteinExistence type="predicted"/>
<gene>
    <name evidence="5" type="ORF">CDES_13935</name>
</gene>
<dbReference type="AlphaFoldDB" id="A0A0M4CZR4"/>
<evidence type="ECO:0000259" key="4">
    <source>
        <dbReference type="PROSITE" id="PS50932"/>
    </source>
</evidence>
<dbReference type="GO" id="GO:0003700">
    <property type="term" value="F:DNA-binding transcription factor activity"/>
    <property type="evidence" value="ECO:0007669"/>
    <property type="project" value="TreeGrafter"/>
</dbReference>
<dbReference type="PATRIC" id="fig|931089.4.peg.2818"/>
<dbReference type="Proteomes" id="UP000068067">
    <property type="component" value="Chromosome"/>
</dbReference>
<dbReference type="STRING" id="931089.CDES_13935"/>
<dbReference type="InterPro" id="IPR000843">
    <property type="entry name" value="HTH_LacI"/>
</dbReference>
<dbReference type="Pfam" id="PF00532">
    <property type="entry name" value="Peripla_BP_1"/>
    <property type="match status" value="1"/>
</dbReference>
<evidence type="ECO:0000256" key="3">
    <source>
        <dbReference type="ARBA" id="ARBA00023163"/>
    </source>
</evidence>
<dbReference type="CDD" id="cd01392">
    <property type="entry name" value="HTH_LacI"/>
    <property type="match status" value="1"/>
</dbReference>